<evidence type="ECO:0000256" key="1">
    <source>
        <dbReference type="HAMAP-Rule" id="MF_00715"/>
    </source>
</evidence>
<name>A0A6F8VFU2_9PROT</name>
<feature type="coiled-coil region" evidence="2">
    <location>
        <begin position="7"/>
        <end position="41"/>
    </location>
</feature>
<evidence type="ECO:0000256" key="2">
    <source>
        <dbReference type="SAM" id="Coils"/>
    </source>
</evidence>
<protein>
    <recommendedName>
        <fullName evidence="1">Protein SlyX homolog</fullName>
    </recommendedName>
</protein>
<evidence type="ECO:0000313" key="3">
    <source>
        <dbReference type="EMBL" id="BCB28588.1"/>
    </source>
</evidence>
<accession>A0A6F8VFU2</accession>
<dbReference type="PANTHER" id="PTHR36508:SF1">
    <property type="entry name" value="PROTEIN SLYX"/>
    <property type="match status" value="1"/>
</dbReference>
<reference evidence="4" key="1">
    <citation type="submission" date="2020-03" db="EMBL/GenBank/DDBJ databases">
        <title>Complete genome sequence of sulfur-oxidizing bacterium skT11.</title>
        <authorList>
            <person name="Kanda M."/>
            <person name="Kojima H."/>
            <person name="Fukui M."/>
        </authorList>
    </citation>
    <scope>NUCLEOTIDE SEQUENCE [LARGE SCALE GENOMIC DNA]</scope>
    <source>
        <strain evidence="4">skT11</strain>
    </source>
</reference>
<organism evidence="3 4">
    <name type="scientific">Sulfurimicrobium lacus</name>
    <dbReference type="NCBI Taxonomy" id="2715678"/>
    <lineage>
        <taxon>Bacteria</taxon>
        <taxon>Pseudomonadati</taxon>
        <taxon>Pseudomonadota</taxon>
        <taxon>Betaproteobacteria</taxon>
        <taxon>Nitrosomonadales</taxon>
        <taxon>Sulfuricellaceae</taxon>
        <taxon>Sulfurimicrobium</taxon>
    </lineage>
</organism>
<dbReference type="InterPro" id="IPR007236">
    <property type="entry name" value="SlyX"/>
</dbReference>
<keyword evidence="4" id="KW-1185">Reference proteome</keyword>
<evidence type="ECO:0000313" key="4">
    <source>
        <dbReference type="Proteomes" id="UP000502260"/>
    </source>
</evidence>
<dbReference type="KEGG" id="slac:SKTS_34740"/>
<dbReference type="PANTHER" id="PTHR36508">
    <property type="entry name" value="PROTEIN SLYX"/>
    <property type="match status" value="1"/>
</dbReference>
<dbReference type="AlphaFoldDB" id="A0A6F8VFU2"/>
<dbReference type="RefSeq" id="WP_244617385.1">
    <property type="nucleotide sequence ID" value="NZ_AP022853.1"/>
</dbReference>
<gene>
    <name evidence="1" type="primary">slyX</name>
    <name evidence="3" type="ORF">SKTS_34740</name>
</gene>
<keyword evidence="2" id="KW-0175">Coiled coil</keyword>
<dbReference type="Proteomes" id="UP000502260">
    <property type="component" value="Chromosome"/>
</dbReference>
<proteinExistence type="inferred from homology"/>
<comment type="similarity">
    <text evidence="1">Belongs to the SlyX family.</text>
</comment>
<dbReference type="HAMAP" id="MF_00715">
    <property type="entry name" value="SlyX"/>
    <property type="match status" value="1"/>
</dbReference>
<sequence length="69" mass="8007">MMHEDRLVEIETRIAFQEDLLQELNKTIYEQQKKIARLEAICNSLIDHVKDLSEAAAEGVATNERPPHY</sequence>
<dbReference type="EMBL" id="AP022853">
    <property type="protein sequence ID" value="BCB28588.1"/>
    <property type="molecule type" value="Genomic_DNA"/>
</dbReference>
<dbReference type="Gene3D" id="1.20.5.300">
    <property type="match status" value="1"/>
</dbReference>
<dbReference type="Pfam" id="PF04102">
    <property type="entry name" value="SlyX"/>
    <property type="match status" value="1"/>
</dbReference>